<evidence type="ECO:0000259" key="3">
    <source>
        <dbReference type="Pfam" id="PF01648"/>
    </source>
</evidence>
<comment type="caution">
    <text evidence="4">The sequence shown here is derived from an EMBL/GenBank/DDBJ whole genome shotgun (WGS) entry which is preliminary data.</text>
</comment>
<dbReference type="Gene3D" id="3.90.470.20">
    <property type="entry name" value="4'-phosphopantetheinyl transferase domain"/>
    <property type="match status" value="1"/>
</dbReference>
<dbReference type="GO" id="GO:0019878">
    <property type="term" value="P:lysine biosynthetic process via aminoadipic acid"/>
    <property type="evidence" value="ECO:0007669"/>
    <property type="project" value="TreeGrafter"/>
</dbReference>
<name>A0A8J8BF57_9ACTN</name>
<dbReference type="GO" id="GO:0000287">
    <property type="term" value="F:magnesium ion binding"/>
    <property type="evidence" value="ECO:0007669"/>
    <property type="project" value="InterPro"/>
</dbReference>
<feature type="domain" description="4'-phosphopantetheinyl transferase" evidence="3">
    <location>
        <begin position="120"/>
        <end position="183"/>
    </location>
</feature>
<dbReference type="Pfam" id="PF01648">
    <property type="entry name" value="ACPS"/>
    <property type="match status" value="1"/>
</dbReference>
<sequence length="237" mass="24787">MSSSTETVEVWLIRTDAGAAVSTFADLAALLDPRELRRAESFGSGDERRRYTVAHAAMRLILGRQLGVAPAELRWRIGPHGKPEFDGAGAGAGAGAASAVQLNLSGSGDVAMLALTGSRRVGVDVQSLPAAGAAIRIAERYFPPYEAGYVAAGGPKRAASRFASLWVRKEACVKASGGRLAQGLCLPVLDTGEHVPGGALCQAFSIRGLRSPVGFRAALALEGTEPYHVVRRSWPPV</sequence>
<evidence type="ECO:0000313" key="4">
    <source>
        <dbReference type="EMBL" id="MBS2964419.1"/>
    </source>
</evidence>
<keyword evidence="2 4" id="KW-0808">Transferase</keyword>
<dbReference type="AlphaFoldDB" id="A0A8J8BF57"/>
<evidence type="ECO:0000256" key="2">
    <source>
        <dbReference type="ARBA" id="ARBA00022679"/>
    </source>
</evidence>
<organism evidence="4 5">
    <name type="scientific">Actinocrinis puniceicyclus</name>
    <dbReference type="NCBI Taxonomy" id="977794"/>
    <lineage>
        <taxon>Bacteria</taxon>
        <taxon>Bacillati</taxon>
        <taxon>Actinomycetota</taxon>
        <taxon>Actinomycetes</taxon>
        <taxon>Catenulisporales</taxon>
        <taxon>Actinospicaceae</taxon>
        <taxon>Actinocrinis</taxon>
    </lineage>
</organism>
<dbReference type="EMBL" id="JAGSXH010000050">
    <property type="protein sequence ID" value="MBS2964419.1"/>
    <property type="molecule type" value="Genomic_DNA"/>
</dbReference>
<comment type="similarity">
    <text evidence="1">Belongs to the P-Pant transferase superfamily. Gsp/Sfp/HetI/AcpT family.</text>
</comment>
<protein>
    <submittedName>
        <fullName evidence="4">4'-phosphopantetheinyl transferase superfamily protein</fullName>
    </submittedName>
</protein>
<evidence type="ECO:0000256" key="1">
    <source>
        <dbReference type="ARBA" id="ARBA00010990"/>
    </source>
</evidence>
<dbReference type="GO" id="GO:0005829">
    <property type="term" value="C:cytosol"/>
    <property type="evidence" value="ECO:0007669"/>
    <property type="project" value="TreeGrafter"/>
</dbReference>
<accession>A0A8J8BF57</accession>
<dbReference type="RefSeq" id="WP_211468782.1">
    <property type="nucleotide sequence ID" value="NZ_JAGSXH010000050.1"/>
</dbReference>
<dbReference type="InterPro" id="IPR050559">
    <property type="entry name" value="P-Pant_transferase_sf"/>
</dbReference>
<dbReference type="InterPro" id="IPR037143">
    <property type="entry name" value="4-PPantetheinyl_Trfase_dom_sf"/>
</dbReference>
<dbReference type="InterPro" id="IPR008278">
    <property type="entry name" value="4-PPantetheinyl_Trfase_dom"/>
</dbReference>
<dbReference type="PANTHER" id="PTHR12215:SF10">
    <property type="entry name" value="L-AMINOADIPATE-SEMIALDEHYDE DEHYDROGENASE-PHOSPHOPANTETHEINYL TRANSFERASE"/>
    <property type="match status" value="1"/>
</dbReference>
<evidence type="ECO:0000313" key="5">
    <source>
        <dbReference type="Proteomes" id="UP000677913"/>
    </source>
</evidence>
<proteinExistence type="inferred from homology"/>
<dbReference type="PANTHER" id="PTHR12215">
    <property type="entry name" value="PHOSPHOPANTETHEINE TRANSFERASE"/>
    <property type="match status" value="1"/>
</dbReference>
<keyword evidence="5" id="KW-1185">Reference proteome</keyword>
<dbReference type="Proteomes" id="UP000677913">
    <property type="component" value="Unassembled WGS sequence"/>
</dbReference>
<dbReference type="GO" id="GO:0008897">
    <property type="term" value="F:holo-[acyl-carrier-protein] synthase activity"/>
    <property type="evidence" value="ECO:0007669"/>
    <property type="project" value="InterPro"/>
</dbReference>
<dbReference type="SUPFAM" id="SSF56214">
    <property type="entry name" value="4'-phosphopantetheinyl transferase"/>
    <property type="match status" value="2"/>
</dbReference>
<reference evidence="4" key="1">
    <citation type="submission" date="2021-04" db="EMBL/GenBank/DDBJ databases">
        <title>Genome based classification of Actinospica acidithermotolerans sp. nov., an actinobacterium isolated from an Indonesian hot spring.</title>
        <authorList>
            <person name="Kusuma A.B."/>
            <person name="Putra K.E."/>
            <person name="Nafisah S."/>
            <person name="Loh J."/>
            <person name="Nouioui I."/>
            <person name="Goodfellow M."/>
        </authorList>
    </citation>
    <scope>NUCLEOTIDE SEQUENCE</scope>
    <source>
        <strain evidence="4">DSM 45618</strain>
    </source>
</reference>
<gene>
    <name evidence="4" type="ORF">KGA66_15280</name>
</gene>